<dbReference type="InterPro" id="IPR019320">
    <property type="entry name" value="BORCS8"/>
</dbReference>
<evidence type="ECO:0000256" key="1">
    <source>
        <dbReference type="ARBA" id="ARBA00004656"/>
    </source>
</evidence>
<protein>
    <submittedName>
        <fullName evidence="6">Uncharacterized protein</fullName>
    </submittedName>
</protein>
<dbReference type="GO" id="GO:0005765">
    <property type="term" value="C:lysosomal membrane"/>
    <property type="evidence" value="ECO:0007669"/>
    <property type="project" value="UniProtKB-SubCell"/>
</dbReference>
<evidence type="ECO:0000313" key="6">
    <source>
        <dbReference type="EMBL" id="KAL3630090.1"/>
    </source>
</evidence>
<dbReference type="EMBL" id="JAVIJP010000032">
    <property type="protein sequence ID" value="KAL3630090.1"/>
    <property type="molecule type" value="Genomic_DNA"/>
</dbReference>
<evidence type="ECO:0000256" key="5">
    <source>
        <dbReference type="SAM" id="MobiDB-lite"/>
    </source>
</evidence>
<accession>A0ABD3CJI6</accession>
<evidence type="ECO:0000256" key="2">
    <source>
        <dbReference type="ARBA" id="ARBA00010463"/>
    </source>
</evidence>
<feature type="compositionally biased region" description="Polar residues" evidence="5">
    <location>
        <begin position="180"/>
        <end position="200"/>
    </location>
</feature>
<keyword evidence="3" id="KW-0472">Membrane</keyword>
<dbReference type="Proteomes" id="UP001632038">
    <property type="component" value="Unassembled WGS sequence"/>
</dbReference>
<comment type="subcellular location">
    <subcellularLocation>
        <location evidence="1">Lysosome membrane</location>
    </subcellularLocation>
</comment>
<dbReference type="PANTHER" id="PTHR21146:SF0">
    <property type="entry name" value="BLOC-1-RELATED COMPLEX SUBUNIT 8"/>
    <property type="match status" value="1"/>
</dbReference>
<evidence type="ECO:0000256" key="3">
    <source>
        <dbReference type="ARBA" id="ARBA00023136"/>
    </source>
</evidence>
<feature type="region of interest" description="Disordered" evidence="5">
    <location>
        <begin position="175"/>
        <end position="200"/>
    </location>
</feature>
<comment type="caution">
    <text evidence="6">The sequence shown here is derived from an EMBL/GenBank/DDBJ whole genome shotgun (WGS) entry which is preliminary data.</text>
</comment>
<name>A0ABD3CJI6_9LAMI</name>
<proteinExistence type="inferred from homology"/>
<sequence>MFNDEEPIAFKKMHDFSTVDGFVEITEDLSDMIKSVANEPSVGLFYIQQHTRNATPNLLNLRNNVVEKSHEMALQAEDLEDSITMLKSMKECGFPIVDEMIKDIKKSLSIVSTKQQPKRGLIHSSSTTGFLGRTSSWSPATWGQNSLFVQQDSEKRSAGYLSGIFRLAKQTEDNLKPANRSESSSSYLDPMVTSTSSSSLAVPEAEDLALLSELREEPQLGKSSSHQRLLSLYEENYDEFKADREAKLEEWLGGTGNEVDSTLGRRASAQ</sequence>
<reference evidence="7" key="1">
    <citation type="journal article" date="2024" name="IScience">
        <title>Strigolactones Initiate the Formation of Haustorium-like Structures in Castilleja.</title>
        <authorList>
            <person name="Buerger M."/>
            <person name="Peterson D."/>
            <person name="Chory J."/>
        </authorList>
    </citation>
    <scope>NUCLEOTIDE SEQUENCE [LARGE SCALE GENOMIC DNA]</scope>
</reference>
<evidence type="ECO:0000256" key="4">
    <source>
        <dbReference type="ARBA" id="ARBA00023228"/>
    </source>
</evidence>
<dbReference type="Pfam" id="PF10167">
    <property type="entry name" value="BORCS8"/>
    <property type="match status" value="1"/>
</dbReference>
<organism evidence="6 7">
    <name type="scientific">Castilleja foliolosa</name>
    <dbReference type="NCBI Taxonomy" id="1961234"/>
    <lineage>
        <taxon>Eukaryota</taxon>
        <taxon>Viridiplantae</taxon>
        <taxon>Streptophyta</taxon>
        <taxon>Embryophyta</taxon>
        <taxon>Tracheophyta</taxon>
        <taxon>Spermatophyta</taxon>
        <taxon>Magnoliopsida</taxon>
        <taxon>eudicotyledons</taxon>
        <taxon>Gunneridae</taxon>
        <taxon>Pentapetalae</taxon>
        <taxon>asterids</taxon>
        <taxon>lamiids</taxon>
        <taxon>Lamiales</taxon>
        <taxon>Orobanchaceae</taxon>
        <taxon>Pedicularideae</taxon>
        <taxon>Castillejinae</taxon>
        <taxon>Castilleja</taxon>
    </lineage>
</organism>
<gene>
    <name evidence="6" type="ORF">CASFOL_023074</name>
</gene>
<dbReference type="AlphaFoldDB" id="A0ABD3CJI6"/>
<keyword evidence="4" id="KW-0458">Lysosome</keyword>
<dbReference type="PANTHER" id="PTHR21146">
    <property type="entry name" value="MEF2B PROTEIN"/>
    <property type="match status" value="1"/>
</dbReference>
<comment type="similarity">
    <text evidence="2">Belongs to the BORCS8 family.</text>
</comment>
<evidence type="ECO:0000313" key="7">
    <source>
        <dbReference type="Proteomes" id="UP001632038"/>
    </source>
</evidence>
<keyword evidence="7" id="KW-1185">Reference proteome</keyword>